<dbReference type="AlphaFoldDB" id="A0A6A6UZD7"/>
<proteinExistence type="predicted"/>
<dbReference type="EMBL" id="MU006595">
    <property type="protein sequence ID" value="KAF2743628.1"/>
    <property type="molecule type" value="Genomic_DNA"/>
</dbReference>
<evidence type="ECO:0000256" key="1">
    <source>
        <dbReference type="SAM" id="Phobius"/>
    </source>
</evidence>
<keyword evidence="1" id="KW-0812">Transmembrane</keyword>
<reference evidence="2" key="1">
    <citation type="journal article" date="2020" name="Stud. Mycol.">
        <title>101 Dothideomycetes genomes: a test case for predicting lifestyles and emergence of pathogens.</title>
        <authorList>
            <person name="Haridas S."/>
            <person name="Albert R."/>
            <person name="Binder M."/>
            <person name="Bloem J."/>
            <person name="Labutti K."/>
            <person name="Salamov A."/>
            <person name="Andreopoulos B."/>
            <person name="Baker S."/>
            <person name="Barry K."/>
            <person name="Bills G."/>
            <person name="Bluhm B."/>
            <person name="Cannon C."/>
            <person name="Castanera R."/>
            <person name="Culley D."/>
            <person name="Daum C."/>
            <person name="Ezra D."/>
            <person name="Gonzalez J."/>
            <person name="Henrissat B."/>
            <person name="Kuo A."/>
            <person name="Liang C."/>
            <person name="Lipzen A."/>
            <person name="Lutzoni F."/>
            <person name="Magnuson J."/>
            <person name="Mondo S."/>
            <person name="Nolan M."/>
            <person name="Ohm R."/>
            <person name="Pangilinan J."/>
            <person name="Park H.-J."/>
            <person name="Ramirez L."/>
            <person name="Alfaro M."/>
            <person name="Sun H."/>
            <person name="Tritt A."/>
            <person name="Yoshinaga Y."/>
            <person name="Zwiers L.-H."/>
            <person name="Turgeon B."/>
            <person name="Goodwin S."/>
            <person name="Spatafora J."/>
            <person name="Crous P."/>
            <person name="Grigoriev I."/>
        </authorList>
    </citation>
    <scope>NUCLEOTIDE SEQUENCE</scope>
    <source>
        <strain evidence="2">CBS 119925</strain>
    </source>
</reference>
<evidence type="ECO:0000313" key="2">
    <source>
        <dbReference type="EMBL" id="KAF2743628.1"/>
    </source>
</evidence>
<evidence type="ECO:0000313" key="3">
    <source>
        <dbReference type="Proteomes" id="UP000799440"/>
    </source>
</evidence>
<dbReference type="Proteomes" id="UP000799440">
    <property type="component" value="Unassembled WGS sequence"/>
</dbReference>
<organism evidence="2 3">
    <name type="scientific">Sporormia fimetaria CBS 119925</name>
    <dbReference type="NCBI Taxonomy" id="1340428"/>
    <lineage>
        <taxon>Eukaryota</taxon>
        <taxon>Fungi</taxon>
        <taxon>Dikarya</taxon>
        <taxon>Ascomycota</taxon>
        <taxon>Pezizomycotina</taxon>
        <taxon>Dothideomycetes</taxon>
        <taxon>Pleosporomycetidae</taxon>
        <taxon>Pleosporales</taxon>
        <taxon>Sporormiaceae</taxon>
        <taxon>Sporormia</taxon>
    </lineage>
</organism>
<keyword evidence="3" id="KW-1185">Reference proteome</keyword>
<keyword evidence="1" id="KW-1133">Transmembrane helix</keyword>
<keyword evidence="1" id="KW-0472">Membrane</keyword>
<name>A0A6A6UZD7_9PLEO</name>
<protein>
    <submittedName>
        <fullName evidence="2">Uncharacterized protein</fullName>
    </submittedName>
</protein>
<feature type="transmembrane region" description="Helical" evidence="1">
    <location>
        <begin position="220"/>
        <end position="242"/>
    </location>
</feature>
<accession>A0A6A6UZD7</accession>
<gene>
    <name evidence="2" type="ORF">M011DRAFT_214418</name>
</gene>
<sequence length="246" mass="26966">MQLCLVPFRPKGSSSALTVQAWATNMITASNSKMDSQGLFATLYAPRASPPERNPRYISHNTGMETFTFGIYGKLHRSHSALGRAVFFLGRSERDQITAQCLRSTPPAISLVNPSVLALSGDAIPPSPLKLRDVCRLPTPREGNWRFTPPACSHPSIYPSVSSLFFSLTPLSSSLLYSSLFDLLRPYISSYSFFSFPIQPSHHSTSSIASHIKVIMKLHIFNIAICTALTLAVAVPRIILLVSCPN</sequence>